<protein>
    <submittedName>
        <fullName evidence="2">CRISPR system CASCADE complex protein CasD</fullName>
    </submittedName>
</protein>
<dbReference type="NCBIfam" id="TIGR01868">
    <property type="entry name" value="casD_Cas5e"/>
    <property type="match status" value="1"/>
</dbReference>
<dbReference type="CDD" id="cd09645">
    <property type="entry name" value="Cas5_I-E"/>
    <property type="match status" value="1"/>
</dbReference>
<evidence type="ECO:0000313" key="3">
    <source>
        <dbReference type="Proteomes" id="UP000003434"/>
    </source>
</evidence>
<dbReference type="InterPro" id="IPR013422">
    <property type="entry name" value="CRISPR-assoc_prot_Cas5_N"/>
</dbReference>
<dbReference type="EMBL" id="AEPW01000010">
    <property type="protein sequence ID" value="EFU77569.1"/>
    <property type="molecule type" value="Genomic_DNA"/>
</dbReference>
<dbReference type="HOGENOM" id="CLU_084726_1_0_9"/>
<organism evidence="2 3">
    <name type="scientific">Lachnoanaerobaculum saburreum DSM 3986</name>
    <dbReference type="NCBI Taxonomy" id="887325"/>
    <lineage>
        <taxon>Bacteria</taxon>
        <taxon>Bacillati</taxon>
        <taxon>Bacillota</taxon>
        <taxon>Clostridia</taxon>
        <taxon>Lachnospirales</taxon>
        <taxon>Lachnospiraceae</taxon>
        <taxon>Lachnoanaerobaculum</taxon>
    </lineage>
</organism>
<dbReference type="AlphaFoldDB" id="E6LKP0"/>
<name>E6LKP0_9FIRM</name>
<dbReference type="InterPro" id="IPR021124">
    <property type="entry name" value="CRISPR-assoc_prot_Cas5"/>
</dbReference>
<dbReference type="Proteomes" id="UP000003434">
    <property type="component" value="Unassembled WGS sequence"/>
</dbReference>
<dbReference type="GO" id="GO:0051607">
    <property type="term" value="P:defense response to virus"/>
    <property type="evidence" value="ECO:0007669"/>
    <property type="project" value="UniProtKB-KW"/>
</dbReference>
<dbReference type="GO" id="GO:0003723">
    <property type="term" value="F:RNA binding"/>
    <property type="evidence" value="ECO:0007669"/>
    <property type="project" value="InterPro"/>
</dbReference>
<sequence length="241" mass="28250">MKTILLKFAGPMQSWGTDSHFETRHTDLYPSKSAVIGLIGAALGIRRDDKSISELDVLKFAVRVDREGSLLKDYHIARKYKPTGELERNYVTERYYLEDAVFVVAISHEDDNFIEKIYEALKRPYFQMFLGRRSVPVSADFILGIFDAGIKDTLEKCEWQAADYYKKRYRDKFKKSLDVYGDKGIFDNVYREILRQDRVISFSKSNRQFSFRYEEHTKVAVENNMFEVKDTDHNIFDLVGE</sequence>
<evidence type="ECO:0000256" key="1">
    <source>
        <dbReference type="ARBA" id="ARBA00023118"/>
    </source>
</evidence>
<dbReference type="Pfam" id="PF09704">
    <property type="entry name" value="Cas_Cas5d"/>
    <property type="match status" value="1"/>
</dbReference>
<dbReference type="NCBIfam" id="TIGR02593">
    <property type="entry name" value="CRISPR_cas5"/>
    <property type="match status" value="1"/>
</dbReference>
<proteinExistence type="predicted"/>
<reference evidence="2 3" key="1">
    <citation type="submission" date="2010-12" db="EMBL/GenBank/DDBJ databases">
        <authorList>
            <person name="Muzny D."/>
            <person name="Qin X."/>
            <person name="Deng J."/>
            <person name="Jiang H."/>
            <person name="Liu Y."/>
            <person name="Qu J."/>
            <person name="Song X.-Z."/>
            <person name="Zhang L."/>
            <person name="Thornton R."/>
            <person name="Coyle M."/>
            <person name="Francisco L."/>
            <person name="Jackson L."/>
            <person name="Javaid M."/>
            <person name="Korchina V."/>
            <person name="Kovar C."/>
            <person name="Mata R."/>
            <person name="Mathew T."/>
            <person name="Ngo R."/>
            <person name="Nguyen L."/>
            <person name="Nguyen N."/>
            <person name="Okwuonu G."/>
            <person name="Ongeri F."/>
            <person name="Pham C."/>
            <person name="Simmons D."/>
            <person name="Wilczek-Boney K."/>
            <person name="Hale W."/>
            <person name="Jakkamsetti A."/>
            <person name="Pham P."/>
            <person name="Ruth R."/>
            <person name="San Lucas F."/>
            <person name="Warren J."/>
            <person name="Zhang J."/>
            <person name="Zhao Z."/>
            <person name="Zhou C."/>
            <person name="Zhu D."/>
            <person name="Lee S."/>
            <person name="Bess C."/>
            <person name="Blankenburg K."/>
            <person name="Forbes L."/>
            <person name="Fu Q."/>
            <person name="Gubbala S."/>
            <person name="Hirani K."/>
            <person name="Jayaseelan J.C."/>
            <person name="Lara F."/>
            <person name="Munidasa M."/>
            <person name="Palculict T."/>
            <person name="Patil S."/>
            <person name="Pu L.-L."/>
            <person name="Saada N."/>
            <person name="Tang L."/>
            <person name="Weissenberger G."/>
            <person name="Zhu Y."/>
            <person name="Hemphill L."/>
            <person name="Shang Y."/>
            <person name="Youmans B."/>
            <person name="Ayvaz T."/>
            <person name="Ross M."/>
            <person name="Santibanez J."/>
            <person name="Aqrawi P."/>
            <person name="Gross S."/>
            <person name="Joshi V."/>
            <person name="Fowler G."/>
            <person name="Nazareth L."/>
            <person name="Reid J."/>
            <person name="Worley K."/>
            <person name="Petrosino J."/>
            <person name="Highlander S."/>
            <person name="Gibbs R."/>
        </authorList>
    </citation>
    <scope>NUCLEOTIDE SEQUENCE [LARGE SCALE GENOMIC DNA]</scope>
    <source>
        <strain evidence="2 3">DSM 3986</strain>
    </source>
</reference>
<evidence type="ECO:0000313" key="2">
    <source>
        <dbReference type="EMBL" id="EFU77569.1"/>
    </source>
</evidence>
<gene>
    <name evidence="2" type="primary">casD</name>
    <name evidence="2" type="ORF">HMPREF0381_0525</name>
</gene>
<dbReference type="eggNOG" id="ENOG502ZBPB">
    <property type="taxonomic scope" value="Bacteria"/>
</dbReference>
<dbReference type="GO" id="GO:0043571">
    <property type="term" value="P:maintenance of CRISPR repeat elements"/>
    <property type="evidence" value="ECO:0007669"/>
    <property type="project" value="InterPro"/>
</dbReference>
<accession>E6LKP0</accession>
<dbReference type="InterPro" id="IPR010147">
    <property type="entry name" value="CRISPR-assoc_prot_CasD"/>
</dbReference>
<dbReference type="RefSeq" id="WP_008750296.1">
    <property type="nucleotide sequence ID" value="NZ_GL622296.1"/>
</dbReference>
<keyword evidence="1" id="KW-0051">Antiviral defense</keyword>
<comment type="caution">
    <text evidence="2">The sequence shown here is derived from an EMBL/GenBank/DDBJ whole genome shotgun (WGS) entry which is preliminary data.</text>
</comment>
<dbReference type="Gene3D" id="3.30.70.2660">
    <property type="match status" value="1"/>
</dbReference>